<evidence type="ECO:0000313" key="2">
    <source>
        <dbReference type="Proteomes" id="UP001249291"/>
    </source>
</evidence>
<dbReference type="Pfam" id="PF12294">
    <property type="entry name" value="DUF3626"/>
    <property type="match status" value="2"/>
</dbReference>
<organism evidence="1 2">
    <name type="scientific">Microbacterium foliorum</name>
    <dbReference type="NCBI Taxonomy" id="104336"/>
    <lineage>
        <taxon>Bacteria</taxon>
        <taxon>Bacillati</taxon>
        <taxon>Actinomycetota</taxon>
        <taxon>Actinomycetes</taxon>
        <taxon>Micrococcales</taxon>
        <taxon>Microbacteriaceae</taxon>
        <taxon>Microbacterium</taxon>
    </lineage>
</organism>
<name>A0ABU1HR72_9MICO</name>
<accession>A0ABU1HR72</accession>
<protein>
    <recommendedName>
        <fullName evidence="3">DUF3626 domain-containing protein</fullName>
    </recommendedName>
</protein>
<dbReference type="EMBL" id="JAVIZQ010000001">
    <property type="protein sequence ID" value="MDR6142133.1"/>
    <property type="molecule type" value="Genomic_DNA"/>
</dbReference>
<dbReference type="RefSeq" id="WP_309689913.1">
    <property type="nucleotide sequence ID" value="NZ_JAVIZQ010000001.1"/>
</dbReference>
<reference evidence="1 2" key="1">
    <citation type="submission" date="2023-08" db="EMBL/GenBank/DDBJ databases">
        <title>Functional and genomic diversity of the sorghum phyllosphere microbiome.</title>
        <authorList>
            <person name="Shade A."/>
        </authorList>
    </citation>
    <scope>NUCLEOTIDE SEQUENCE [LARGE SCALE GENOMIC DNA]</scope>
    <source>
        <strain evidence="1 2">SORGH_AS_0445</strain>
    </source>
</reference>
<dbReference type="InterPro" id="IPR022074">
    <property type="entry name" value="DUF3626"/>
</dbReference>
<comment type="caution">
    <text evidence="1">The sequence shown here is derived from an EMBL/GenBank/DDBJ whole genome shotgun (WGS) entry which is preliminary data.</text>
</comment>
<evidence type="ECO:0000313" key="1">
    <source>
        <dbReference type="EMBL" id="MDR6142133.1"/>
    </source>
</evidence>
<gene>
    <name evidence="1" type="ORF">QE375_001687</name>
</gene>
<dbReference type="Proteomes" id="UP001249291">
    <property type="component" value="Unassembled WGS sequence"/>
</dbReference>
<evidence type="ECO:0008006" key="3">
    <source>
        <dbReference type="Google" id="ProtNLM"/>
    </source>
</evidence>
<sequence>MPVAVLLHFHPDWPFRDGTVMDAMARDGRYRSQFETGTSNGGLTAHRQGDRWRWESRLFDGRYDAGAPHARPVYGALDLGDAHGASPRFGSSFVRLRPEAAARATFCYPDSVFEPDGVVDLHGVDALVEQMRSGDLDPLDRYVEAHVHGGVDFAVDVEEIVLDPCFRDSDAHAAAARLAAVDFHPGFRADTAALDPRYRGAEYVELARSLSDELTPDVVGAAARSGIHEPQALKRVWHLLARFGRSPSPAPH</sequence>
<proteinExistence type="predicted"/>
<keyword evidence="2" id="KW-1185">Reference proteome</keyword>